<organism evidence="1 4">
    <name type="scientific">Acinetobacter baumannii</name>
    <dbReference type="NCBI Taxonomy" id="470"/>
    <lineage>
        <taxon>Bacteria</taxon>
        <taxon>Pseudomonadati</taxon>
        <taxon>Pseudomonadota</taxon>
        <taxon>Gammaproteobacteria</taxon>
        <taxon>Moraxellales</taxon>
        <taxon>Moraxellaceae</taxon>
        <taxon>Acinetobacter</taxon>
        <taxon>Acinetobacter calcoaceticus/baumannii complex</taxon>
    </lineage>
</organism>
<dbReference type="PATRIC" id="fig|470.1293.peg.1731"/>
<reference evidence="2 5" key="3">
    <citation type="submission" date="2015-12" db="EMBL/GenBank/DDBJ databases">
        <authorList>
            <person name="Wibberg D."/>
        </authorList>
    </citation>
    <scope>NUCLEOTIDE SEQUENCE [LARGE SCALE GENOMIC DNA]</scope>
    <source>
        <strain evidence="2">R2091</strain>
    </source>
</reference>
<reference evidence="4" key="2">
    <citation type="submission" date="2015-03" db="EMBL/GenBank/DDBJ databases">
        <authorList>
            <person name="Gallagher L.A."/>
            <person name="Hayden H.S."/>
            <person name="Weiss E.J."/>
            <person name="Hager K.R."/>
            <person name="Ramage E."/>
            <person name="Radey M.R."/>
            <person name="Bydalek R."/>
            <person name="Manoil C."/>
            <person name="Miller S.I."/>
            <person name="Brittnacher M.J."/>
        </authorList>
    </citation>
    <scope>NUCLEOTIDE SEQUENCE [LARGE SCALE GENOMIC DNA]</scope>
    <source>
        <strain evidence="4">AB5075-UW</strain>
    </source>
</reference>
<dbReference type="Proteomes" id="UP000032746">
    <property type="component" value="Chromosome"/>
</dbReference>
<dbReference type="EMBL" id="CP008706">
    <property type="protein sequence ID" value="AKA32296.1"/>
    <property type="molecule type" value="Genomic_DNA"/>
</dbReference>
<accession>A0A0D5YKG8</accession>
<proteinExistence type="predicted"/>
<evidence type="ECO:0000313" key="5">
    <source>
        <dbReference type="Proteomes" id="UP000066661"/>
    </source>
</evidence>
<dbReference type="AlphaFoldDB" id="A0A0D5YKG8"/>
<protein>
    <submittedName>
        <fullName evidence="1">Type IV secretion-associated protein, family</fullName>
    </submittedName>
    <submittedName>
        <fullName evidence="3">Type VI secretion-associated protein</fullName>
    </submittedName>
</protein>
<dbReference type="OMA" id="RYPFFIF"/>
<evidence type="ECO:0000313" key="1">
    <source>
        <dbReference type="EMBL" id="AKA32296.1"/>
    </source>
</evidence>
<dbReference type="Pfam" id="PF09867">
    <property type="entry name" value="TagF_N"/>
    <property type="match status" value="1"/>
</dbReference>
<dbReference type="Proteomes" id="UP000252694">
    <property type="component" value="Unassembled WGS sequence"/>
</dbReference>
<name>A0A0D5YKG8_ACIBA</name>
<dbReference type="InterPro" id="IPR038225">
    <property type="entry name" value="TagF_sf"/>
</dbReference>
<evidence type="ECO:0000313" key="4">
    <source>
        <dbReference type="Proteomes" id="UP000032746"/>
    </source>
</evidence>
<sequence>METNLYIQGGALMHTLKTTPLYYGKSPARGDFLKTKGQYALIQVLDQWITEALEYAMQSNMFKEAYSKLPSLDFFIANPQENMFLAANLLASEDSSGRAFPMVLSHLLEIDLPYENLLYAPYSYKHVLVDLFQNNRALRGIKDSDLLFGKLNHLPNQIQVLSERECVGFYENHTMHSFAQLMKLSIYELAQSMIGLGLLLQPILQNGTSRLNKVLILPINNPAYCYEIAAFWVSIICRFLKQHNTEVLIGLLHREQPVLFFGFQGADILALSDIFTQNMDSKHWVSLIQAQWIDTYLEQNAGLATLEQSLCQRQLSLNQGLKLFRQTFLGE</sequence>
<evidence type="ECO:0000313" key="6">
    <source>
        <dbReference type="Proteomes" id="UP000252694"/>
    </source>
</evidence>
<dbReference type="NCBIfam" id="TIGR03373">
    <property type="entry name" value="VI_minor_4"/>
    <property type="match status" value="1"/>
</dbReference>
<dbReference type="InterPro" id="IPR017748">
    <property type="entry name" value="TagF"/>
</dbReference>
<gene>
    <name evidence="2" type="ORF">ABR2091_1301</name>
    <name evidence="1" type="ORF">ABUW_2572</name>
    <name evidence="3" type="ORF">SAMEA104305318_01412</name>
</gene>
<dbReference type="Gene3D" id="3.40.1730.10">
    <property type="entry name" value="pa0076 domain"/>
    <property type="match status" value="1"/>
</dbReference>
<reference evidence="3 6" key="4">
    <citation type="submission" date="2018-07" db="EMBL/GenBank/DDBJ databases">
        <authorList>
            <consortium name="Pathogen Informatics"/>
        </authorList>
    </citation>
    <scope>NUCLEOTIDE SEQUENCE [LARGE SCALE GENOMIC DNA]</scope>
    <source>
        <strain evidence="3 6">4300STDY7045823</strain>
    </source>
</reference>
<evidence type="ECO:0000313" key="2">
    <source>
        <dbReference type="EMBL" id="CUW34704.1"/>
    </source>
</evidence>
<dbReference type="EMBL" id="UFMQ01000004">
    <property type="protein sequence ID" value="SST21261.1"/>
    <property type="molecule type" value="Genomic_DNA"/>
</dbReference>
<dbReference type="Proteomes" id="UP000066661">
    <property type="component" value="Chromosome I"/>
</dbReference>
<dbReference type="EMBL" id="LN997846">
    <property type="protein sequence ID" value="CUW34704.1"/>
    <property type="molecule type" value="Genomic_DNA"/>
</dbReference>
<evidence type="ECO:0000313" key="3">
    <source>
        <dbReference type="EMBL" id="SST21261.1"/>
    </source>
</evidence>
<reference evidence="1 4" key="1">
    <citation type="journal article" date="2015" name="J. Bacteriol.">
        <title>Resources for Genetic and Genomic Analysis of Emerging Pathogen Acinetobacter baumannii.</title>
        <authorList>
            <person name="Gallagher L.A."/>
            <person name="Ramage E."/>
            <person name="Weiss E.J."/>
            <person name="Radey M."/>
            <person name="Hayden H.S."/>
            <person name="Held K.G."/>
            <person name="Huse H.K."/>
            <person name="Zurawski D.V."/>
            <person name="Brittnacher M.J."/>
            <person name="Manoil C."/>
        </authorList>
    </citation>
    <scope>NUCLEOTIDE SEQUENCE [LARGE SCALE GENOMIC DNA]</scope>
    <source>
        <strain evidence="1 4">AB5075-UW</strain>
    </source>
</reference>